<gene>
    <name evidence="2" type="ORF">ADN01_07690</name>
</gene>
<proteinExistence type="predicted"/>
<keyword evidence="1" id="KW-1133">Transmembrane helix</keyword>
<accession>A0A0P6XTH8</accession>
<evidence type="ECO:0000256" key="1">
    <source>
        <dbReference type="SAM" id="Phobius"/>
    </source>
</evidence>
<dbReference type="OrthoDB" id="165288at2"/>
<keyword evidence="3" id="KW-1185">Reference proteome</keyword>
<evidence type="ECO:0000313" key="3">
    <source>
        <dbReference type="Proteomes" id="UP000050501"/>
    </source>
</evidence>
<evidence type="ECO:0000313" key="2">
    <source>
        <dbReference type="EMBL" id="KPL83582.1"/>
    </source>
</evidence>
<dbReference type="AlphaFoldDB" id="A0A0P6XTH8"/>
<name>A0A0P6XTH8_9CHLR</name>
<dbReference type="EMBL" id="LGCM01000029">
    <property type="protein sequence ID" value="KPL83582.1"/>
    <property type="molecule type" value="Genomic_DNA"/>
</dbReference>
<comment type="caution">
    <text evidence="2">The sequence shown here is derived from an EMBL/GenBank/DDBJ whole genome shotgun (WGS) entry which is preliminary data.</text>
</comment>
<organism evidence="2 3">
    <name type="scientific">Levilinea saccharolytica</name>
    <dbReference type="NCBI Taxonomy" id="229921"/>
    <lineage>
        <taxon>Bacteria</taxon>
        <taxon>Bacillati</taxon>
        <taxon>Chloroflexota</taxon>
        <taxon>Anaerolineae</taxon>
        <taxon>Anaerolineales</taxon>
        <taxon>Anaerolineaceae</taxon>
        <taxon>Levilinea</taxon>
    </lineage>
</organism>
<feature type="transmembrane region" description="Helical" evidence="1">
    <location>
        <begin position="88"/>
        <end position="108"/>
    </location>
</feature>
<keyword evidence="1" id="KW-0812">Transmembrane</keyword>
<reference evidence="2 3" key="1">
    <citation type="submission" date="2015-07" db="EMBL/GenBank/DDBJ databases">
        <title>Genome sequence of Levilinea saccharolytica DSM 16555.</title>
        <authorList>
            <person name="Hemp J."/>
            <person name="Ward L.M."/>
            <person name="Pace L.A."/>
            <person name="Fischer W.W."/>
        </authorList>
    </citation>
    <scope>NUCLEOTIDE SEQUENCE [LARGE SCALE GENOMIC DNA]</scope>
    <source>
        <strain evidence="2 3">KIBI-1</strain>
    </source>
</reference>
<keyword evidence="1" id="KW-0472">Membrane</keyword>
<dbReference type="RefSeq" id="WP_062418978.1">
    <property type="nucleotide sequence ID" value="NZ_DF967974.1"/>
</dbReference>
<feature type="transmembrane region" description="Helical" evidence="1">
    <location>
        <begin position="120"/>
        <end position="138"/>
    </location>
</feature>
<dbReference type="STRING" id="229921.ADN01_07690"/>
<dbReference type="Proteomes" id="UP000050501">
    <property type="component" value="Unassembled WGS sequence"/>
</dbReference>
<protein>
    <submittedName>
        <fullName evidence="2">Uncharacterized protein</fullName>
    </submittedName>
</protein>
<sequence length="229" mass="25258">MGAKEQRMAILREVEAGNISVEAASEILAALEGGDPAPQPAFTPEPAPQVEEALHPAAGESAAWAGEEESLDAGDEHIRARVNHWRQWWLLPFGVGLLLLVFGGTWMYQGLQAAGLSWGFWLSWIPFLLGAALTALGWEAQKAPWLYIHIRQKPGESPQNLTFFLPLPFRWAAWGTHFFDSRLPEEMRGGKASAVLRDLEDHLQAEAPMHVVVDDEDGEHVEVLLVGKA</sequence>